<dbReference type="EC" id="3.1.1.74" evidence="2"/>
<accession>A0A8H6FS55</accession>
<keyword evidence="6 8" id="KW-1015">Disulfide bond</keyword>
<evidence type="ECO:0000313" key="10">
    <source>
        <dbReference type="EMBL" id="KAF6233762.1"/>
    </source>
</evidence>
<keyword evidence="11" id="KW-1185">Reference proteome</keyword>
<dbReference type="PANTHER" id="PTHR48250:SF1">
    <property type="entry name" value="CUTINASE"/>
    <property type="match status" value="1"/>
</dbReference>
<dbReference type="Proteomes" id="UP000578531">
    <property type="component" value="Unassembled WGS sequence"/>
</dbReference>
<dbReference type="GO" id="GO:0016052">
    <property type="term" value="P:carbohydrate catabolic process"/>
    <property type="evidence" value="ECO:0007669"/>
    <property type="project" value="TreeGrafter"/>
</dbReference>
<feature type="region of interest" description="Disordered" evidence="9">
    <location>
        <begin position="261"/>
        <end position="280"/>
    </location>
</feature>
<protein>
    <recommendedName>
        <fullName evidence="2">cutinase</fullName>
        <ecNumber evidence="2">3.1.1.74</ecNumber>
    </recommendedName>
</protein>
<keyword evidence="5" id="KW-0378">Hydrolase</keyword>
<dbReference type="Pfam" id="PF01083">
    <property type="entry name" value="Cutinase"/>
    <property type="match status" value="1"/>
</dbReference>
<dbReference type="AlphaFoldDB" id="A0A8H6FS55"/>
<evidence type="ECO:0000256" key="2">
    <source>
        <dbReference type="ARBA" id="ARBA00013095"/>
    </source>
</evidence>
<dbReference type="EMBL" id="JACCJC010000034">
    <property type="protein sequence ID" value="KAF6233762.1"/>
    <property type="molecule type" value="Genomic_DNA"/>
</dbReference>
<reference evidence="10 11" key="1">
    <citation type="journal article" date="2020" name="Genomics">
        <title>Complete, high-quality genomes from long-read metagenomic sequencing of two wolf lichen thalli reveals enigmatic genome architecture.</title>
        <authorList>
            <person name="McKenzie S.K."/>
            <person name="Walston R.F."/>
            <person name="Allen J.L."/>
        </authorList>
    </citation>
    <scope>NUCLEOTIDE SEQUENCE [LARGE SCALE GENOMIC DNA]</scope>
    <source>
        <strain evidence="10">WasteWater2</strain>
    </source>
</reference>
<dbReference type="GO" id="GO:0050525">
    <property type="term" value="F:cutinase activity"/>
    <property type="evidence" value="ECO:0007669"/>
    <property type="project" value="UniProtKB-EC"/>
</dbReference>
<gene>
    <name evidence="10" type="ORF">HO173_007974</name>
</gene>
<organism evidence="10 11">
    <name type="scientific">Letharia columbiana</name>
    <dbReference type="NCBI Taxonomy" id="112416"/>
    <lineage>
        <taxon>Eukaryota</taxon>
        <taxon>Fungi</taxon>
        <taxon>Dikarya</taxon>
        <taxon>Ascomycota</taxon>
        <taxon>Pezizomycotina</taxon>
        <taxon>Lecanoromycetes</taxon>
        <taxon>OSLEUM clade</taxon>
        <taxon>Lecanoromycetidae</taxon>
        <taxon>Lecanorales</taxon>
        <taxon>Lecanorineae</taxon>
        <taxon>Parmeliaceae</taxon>
        <taxon>Letharia</taxon>
    </lineage>
</organism>
<evidence type="ECO:0000256" key="8">
    <source>
        <dbReference type="PIRSR" id="PIRSR611150-2"/>
    </source>
</evidence>
<evidence type="ECO:0000256" key="7">
    <source>
        <dbReference type="ARBA" id="ARBA00034045"/>
    </source>
</evidence>
<dbReference type="RefSeq" id="XP_037163171.1">
    <property type="nucleotide sequence ID" value="XM_037309874.1"/>
</dbReference>
<dbReference type="GO" id="GO:0005576">
    <property type="term" value="C:extracellular region"/>
    <property type="evidence" value="ECO:0007669"/>
    <property type="project" value="InterPro"/>
</dbReference>
<dbReference type="SUPFAM" id="SSF53474">
    <property type="entry name" value="alpha/beta-Hydrolases"/>
    <property type="match status" value="1"/>
</dbReference>
<feature type="disulfide bond" evidence="8">
    <location>
        <begin position="62"/>
        <end position="130"/>
    </location>
</feature>
<dbReference type="OrthoDB" id="2975078at2759"/>
<dbReference type="Gene3D" id="3.40.50.1820">
    <property type="entry name" value="alpha/beta hydrolase"/>
    <property type="match status" value="2"/>
</dbReference>
<feature type="disulfide bond" evidence="8">
    <location>
        <begin position="166"/>
        <end position="173"/>
    </location>
</feature>
<dbReference type="InterPro" id="IPR000675">
    <property type="entry name" value="Cutinase/axe"/>
</dbReference>
<keyword evidence="3" id="KW-0719">Serine esterase</keyword>
<comment type="caution">
    <text evidence="10">The sequence shown here is derived from an EMBL/GenBank/DDBJ whole genome shotgun (WGS) entry which is preliminary data.</text>
</comment>
<dbReference type="SMART" id="SM01110">
    <property type="entry name" value="Cutinase"/>
    <property type="match status" value="1"/>
</dbReference>
<dbReference type="PANTHER" id="PTHR48250">
    <property type="entry name" value="CUTINASE 2-RELATED"/>
    <property type="match status" value="1"/>
</dbReference>
<evidence type="ECO:0000313" key="11">
    <source>
        <dbReference type="Proteomes" id="UP000578531"/>
    </source>
</evidence>
<sequence length="302" mass="32422">MNRHTKRPSETCDSIFGKLGPRDCFGRKQAPGFTGLPTSVAPASCLGITNGTTDNDLINGVCKNLTLVFARGTTENGNIGDIVGPPFVYALVSMLGEARVAVQGVNNYSADVQDFLAGGSVTGSQKMTQCPGTKLLRRASSTRFFGDPDDGEAFGKVSASKISTDCHIGDDLCLHGDLIPVPHLDYCLDADTEASFAFQKSGLKTVGGAASKSWVSHGEFCAAERITEVEFEDHWWKYCRRDDLHEESTLVGHRLQEALSAPPARNAKHVRSGGEPAMDYEPITAPIPSSDGFKPYIPPKIV</sequence>
<evidence type="ECO:0000256" key="1">
    <source>
        <dbReference type="ARBA" id="ARBA00007534"/>
    </source>
</evidence>
<evidence type="ECO:0000256" key="9">
    <source>
        <dbReference type="SAM" id="MobiDB-lite"/>
    </source>
</evidence>
<evidence type="ECO:0000256" key="3">
    <source>
        <dbReference type="ARBA" id="ARBA00022487"/>
    </source>
</evidence>
<dbReference type="InterPro" id="IPR011150">
    <property type="entry name" value="Cutinase_monf"/>
</dbReference>
<proteinExistence type="inferred from homology"/>
<comment type="catalytic activity">
    <reaction evidence="7">
        <text>cutin + H2O = cutin monomers.</text>
        <dbReference type="EC" id="3.1.1.74"/>
    </reaction>
</comment>
<keyword evidence="4" id="KW-0732">Signal</keyword>
<evidence type="ECO:0000256" key="4">
    <source>
        <dbReference type="ARBA" id="ARBA00022729"/>
    </source>
</evidence>
<dbReference type="GeneID" id="59289630"/>
<name>A0A8H6FS55_9LECA</name>
<evidence type="ECO:0000256" key="5">
    <source>
        <dbReference type="ARBA" id="ARBA00022801"/>
    </source>
</evidence>
<evidence type="ECO:0000256" key="6">
    <source>
        <dbReference type="ARBA" id="ARBA00023157"/>
    </source>
</evidence>
<comment type="similarity">
    <text evidence="1">Belongs to the cutinase family.</text>
</comment>
<dbReference type="InterPro" id="IPR029058">
    <property type="entry name" value="AB_hydrolase_fold"/>
</dbReference>